<reference evidence="14" key="1">
    <citation type="submission" date="2025-08" db="UniProtKB">
        <authorList>
            <consortium name="RefSeq"/>
        </authorList>
    </citation>
    <scope>IDENTIFICATION</scope>
    <source>
        <tissue evidence="14">Entire body</tissue>
    </source>
</reference>
<dbReference type="Gene3D" id="3.30.420.10">
    <property type="entry name" value="Ribonuclease H-like superfamily/Ribonuclease H"/>
    <property type="match status" value="1"/>
</dbReference>
<evidence type="ECO:0000259" key="10">
    <source>
        <dbReference type="PROSITE" id="PS50175"/>
    </source>
</evidence>
<evidence type="ECO:0000256" key="1">
    <source>
        <dbReference type="ARBA" id="ARBA00022679"/>
    </source>
</evidence>
<feature type="compositionally biased region" description="Acidic residues" evidence="8">
    <location>
        <begin position="68"/>
        <end position="99"/>
    </location>
</feature>
<dbReference type="GO" id="GO:0006508">
    <property type="term" value="P:proteolysis"/>
    <property type="evidence" value="ECO:0007669"/>
    <property type="project" value="InterPro"/>
</dbReference>
<evidence type="ECO:0000256" key="2">
    <source>
        <dbReference type="ARBA" id="ARBA00022695"/>
    </source>
</evidence>
<keyword evidence="5" id="KW-0378">Hydrolase</keyword>
<dbReference type="Gene3D" id="4.10.60.10">
    <property type="entry name" value="Zinc finger, CCHC-type"/>
    <property type="match status" value="1"/>
</dbReference>
<dbReference type="SUPFAM" id="SSF57756">
    <property type="entry name" value="Retrovirus zinc finger-like domains"/>
    <property type="match status" value="1"/>
</dbReference>
<dbReference type="CDD" id="cd00303">
    <property type="entry name" value="retropepsin_like"/>
    <property type="match status" value="1"/>
</dbReference>
<feature type="domain" description="CCHC-type" evidence="9">
    <location>
        <begin position="323"/>
        <end position="338"/>
    </location>
</feature>
<dbReference type="GO" id="GO:0005737">
    <property type="term" value="C:cytoplasm"/>
    <property type="evidence" value="ECO:0007669"/>
    <property type="project" value="UniProtKB-ARBA"/>
</dbReference>
<dbReference type="InterPro" id="IPR050951">
    <property type="entry name" value="Retrovirus_Pol_polyprotein"/>
</dbReference>
<dbReference type="InterPro" id="IPR001878">
    <property type="entry name" value="Znf_CCHC"/>
</dbReference>
<organism evidence="13 14">
    <name type="scientific">Agrilus planipennis</name>
    <name type="common">Emerald ash borer</name>
    <name type="synonym">Agrilus marcopoli</name>
    <dbReference type="NCBI Taxonomy" id="224129"/>
    <lineage>
        <taxon>Eukaryota</taxon>
        <taxon>Metazoa</taxon>
        <taxon>Ecdysozoa</taxon>
        <taxon>Arthropoda</taxon>
        <taxon>Hexapoda</taxon>
        <taxon>Insecta</taxon>
        <taxon>Pterygota</taxon>
        <taxon>Neoptera</taxon>
        <taxon>Endopterygota</taxon>
        <taxon>Coleoptera</taxon>
        <taxon>Polyphaga</taxon>
        <taxon>Elateriformia</taxon>
        <taxon>Buprestoidea</taxon>
        <taxon>Buprestidae</taxon>
        <taxon>Agrilinae</taxon>
        <taxon>Agrilus</taxon>
    </lineage>
</organism>
<dbReference type="PROSITE" id="PS50175">
    <property type="entry name" value="ASP_PROT_RETROV"/>
    <property type="match status" value="1"/>
</dbReference>
<keyword evidence="13" id="KW-1185">Reference proteome</keyword>
<keyword evidence="7" id="KW-0479">Metal-binding</keyword>
<dbReference type="Gene3D" id="1.10.720.30">
    <property type="entry name" value="SAP domain"/>
    <property type="match status" value="1"/>
</dbReference>
<dbReference type="InterPro" id="IPR001969">
    <property type="entry name" value="Aspartic_peptidase_AS"/>
</dbReference>
<dbReference type="InterPro" id="IPR036397">
    <property type="entry name" value="RNaseH_sf"/>
</dbReference>
<dbReference type="PROSITE" id="PS00141">
    <property type="entry name" value="ASP_PROTEASE"/>
    <property type="match status" value="1"/>
</dbReference>
<dbReference type="Pfam" id="PF02037">
    <property type="entry name" value="SAP"/>
    <property type="match status" value="1"/>
</dbReference>
<keyword evidence="3" id="KW-0540">Nuclease</keyword>
<evidence type="ECO:0000259" key="11">
    <source>
        <dbReference type="PROSITE" id="PS50800"/>
    </source>
</evidence>
<dbReference type="OrthoDB" id="6776742at2759"/>
<proteinExistence type="predicted"/>
<accession>A0A7F5RGX1</accession>
<keyword evidence="7" id="KW-0862">Zinc</keyword>
<keyword evidence="1" id="KW-0808">Transferase</keyword>
<dbReference type="InterPro" id="IPR001584">
    <property type="entry name" value="Integrase_cat-core"/>
</dbReference>
<dbReference type="KEGG" id="apln:112905971"/>
<dbReference type="Pfam" id="PF00098">
    <property type="entry name" value="zf-CCHC"/>
    <property type="match status" value="1"/>
</dbReference>
<dbReference type="PANTHER" id="PTHR37984">
    <property type="entry name" value="PROTEIN CBG26694"/>
    <property type="match status" value="1"/>
</dbReference>
<evidence type="ECO:0000256" key="5">
    <source>
        <dbReference type="ARBA" id="ARBA00022801"/>
    </source>
</evidence>
<gene>
    <name evidence="14" type="primary">LOC112905971</name>
</gene>
<dbReference type="Proteomes" id="UP000192223">
    <property type="component" value="Unplaced"/>
</dbReference>
<dbReference type="RefSeq" id="XP_025835246.1">
    <property type="nucleotide sequence ID" value="XM_025979461.1"/>
</dbReference>
<evidence type="ECO:0000256" key="8">
    <source>
        <dbReference type="SAM" id="MobiDB-lite"/>
    </source>
</evidence>
<feature type="region of interest" description="Disordered" evidence="8">
    <location>
        <begin position="61"/>
        <end position="127"/>
    </location>
</feature>
<protein>
    <submittedName>
        <fullName evidence="14">Uncharacterized protein LOC112905971</fullName>
    </submittedName>
</protein>
<dbReference type="PROSITE" id="PS50158">
    <property type="entry name" value="ZF_CCHC"/>
    <property type="match status" value="2"/>
</dbReference>
<dbReference type="GeneID" id="112905971"/>
<evidence type="ECO:0000256" key="6">
    <source>
        <dbReference type="ARBA" id="ARBA00022918"/>
    </source>
</evidence>
<feature type="domain" description="Integrase catalytic" evidence="12">
    <location>
        <begin position="624"/>
        <end position="793"/>
    </location>
</feature>
<dbReference type="Pfam" id="PF00665">
    <property type="entry name" value="rve"/>
    <property type="match status" value="1"/>
</dbReference>
<dbReference type="InterPro" id="IPR012337">
    <property type="entry name" value="RNaseH-like_sf"/>
</dbReference>
<feature type="domain" description="CCHC-type" evidence="9">
    <location>
        <begin position="345"/>
        <end position="359"/>
    </location>
</feature>
<dbReference type="SMART" id="SM00513">
    <property type="entry name" value="SAP"/>
    <property type="match status" value="1"/>
</dbReference>
<keyword evidence="4" id="KW-0255">Endonuclease</keyword>
<dbReference type="SUPFAM" id="SSF68906">
    <property type="entry name" value="SAP domain"/>
    <property type="match status" value="1"/>
</dbReference>
<dbReference type="GO" id="GO:0015074">
    <property type="term" value="P:DNA integration"/>
    <property type="evidence" value="ECO:0007669"/>
    <property type="project" value="InterPro"/>
</dbReference>
<dbReference type="InterPro" id="IPR021109">
    <property type="entry name" value="Peptidase_aspartic_dom_sf"/>
</dbReference>
<evidence type="ECO:0000256" key="3">
    <source>
        <dbReference type="ARBA" id="ARBA00022722"/>
    </source>
</evidence>
<evidence type="ECO:0000259" key="9">
    <source>
        <dbReference type="PROSITE" id="PS50158"/>
    </source>
</evidence>
<evidence type="ECO:0000256" key="4">
    <source>
        <dbReference type="ARBA" id="ARBA00022759"/>
    </source>
</evidence>
<dbReference type="InterPro" id="IPR001995">
    <property type="entry name" value="Peptidase_A2_cat"/>
</dbReference>
<keyword evidence="2" id="KW-0548">Nucleotidyltransferase</keyword>
<dbReference type="GO" id="GO:0008270">
    <property type="term" value="F:zinc ion binding"/>
    <property type="evidence" value="ECO:0007669"/>
    <property type="project" value="UniProtKB-KW"/>
</dbReference>
<dbReference type="SUPFAM" id="SSF50630">
    <property type="entry name" value="Acid proteases"/>
    <property type="match status" value="1"/>
</dbReference>
<dbReference type="Gene3D" id="2.40.70.10">
    <property type="entry name" value="Acid Proteases"/>
    <property type="match status" value="1"/>
</dbReference>
<evidence type="ECO:0000313" key="14">
    <source>
        <dbReference type="RefSeq" id="XP_025835246.1"/>
    </source>
</evidence>
<name>A0A7F5RGX1_AGRPL</name>
<dbReference type="Pfam" id="PF13975">
    <property type="entry name" value="gag-asp_proteas"/>
    <property type="match status" value="1"/>
</dbReference>
<dbReference type="GO" id="GO:0004519">
    <property type="term" value="F:endonuclease activity"/>
    <property type="evidence" value="ECO:0007669"/>
    <property type="project" value="UniProtKB-KW"/>
</dbReference>
<dbReference type="GO" id="GO:0003676">
    <property type="term" value="F:nucleic acid binding"/>
    <property type="evidence" value="ECO:0007669"/>
    <property type="project" value="InterPro"/>
</dbReference>
<feature type="region of interest" description="Disordered" evidence="8">
    <location>
        <begin position="283"/>
        <end position="312"/>
    </location>
</feature>
<keyword evidence="7" id="KW-0863">Zinc-finger</keyword>
<dbReference type="SUPFAM" id="SSF53098">
    <property type="entry name" value="Ribonuclease H-like"/>
    <property type="match status" value="1"/>
</dbReference>
<feature type="domain" description="Peptidase A2" evidence="10">
    <location>
        <begin position="388"/>
        <end position="426"/>
    </location>
</feature>
<dbReference type="SMART" id="SM00343">
    <property type="entry name" value="ZnF_C2HC"/>
    <property type="match status" value="2"/>
</dbReference>
<evidence type="ECO:0000259" key="12">
    <source>
        <dbReference type="PROSITE" id="PS50994"/>
    </source>
</evidence>
<dbReference type="GO" id="GO:0003964">
    <property type="term" value="F:RNA-directed DNA polymerase activity"/>
    <property type="evidence" value="ECO:0007669"/>
    <property type="project" value="UniProtKB-KW"/>
</dbReference>
<evidence type="ECO:0000313" key="13">
    <source>
        <dbReference type="Proteomes" id="UP000192223"/>
    </source>
</evidence>
<evidence type="ECO:0000256" key="7">
    <source>
        <dbReference type="PROSITE-ProRule" id="PRU00047"/>
    </source>
</evidence>
<dbReference type="AlphaFoldDB" id="A0A7F5RGX1"/>
<dbReference type="PANTHER" id="PTHR37984:SF5">
    <property type="entry name" value="PROTEIN NYNRIN-LIKE"/>
    <property type="match status" value="1"/>
</dbReference>
<dbReference type="InterPro" id="IPR036361">
    <property type="entry name" value="SAP_dom_sf"/>
</dbReference>
<sequence>MADDEVSNNGEKEIQIEQSILTDEEVDKMKVSQLKTELRRRQLKTTGLKKGLVARLKAALIIERDRDDSEDDEEVEDEDDNENEDDQENEDNEDDEDETVPASRAPASGTRRRRREPVPQPQLTFRDVEESLEKFSGDDYINVNQWIQDFEETADLCAWSDVQKVTYAKRLLKGSAKLFVNHEKCAKNWEKLKKALKGEFDEVVDSYHIHQELSQRKKRTDETHQQYVYRMLEIASQAMVDTQSVIQYIIQGIPDEAANKTLLYGAKNIRQLKEKLTQYEALKRDMKSRSKAPDKKDDGGRRHNARDVGKRYTEGSSAVKVKRCYNCGEKDHLSAECPTKEKGVKCFKCNGFGHVAAKCAGKNKEAFVVSRLNKQKYVKEVVVEDRKFVALVDTGSDLTFMRSDEYEKIGSPVLGKRKLKFEGLGSTGNVTLGEFTKSMNVDGDEFLVTFHVVPTEILKHGLLLGTDFLDKVELRVRQGIVSFLKLDDAKSESYPEIFAINTISEANEIELSYINDKCYRDEVKKMITDYKPEKTRDVGIKTKIILSSEVPVGSRPRRLSAEEKQEVDELTSVWLDEGDDNNIKELIEQEWTTIFEEDRDELRVEAKNTIAKIQDSNKRGYDKKRKMPNRYSEGEWVAIKRTQLGRPMTATKKRYQHVLVVVDAFTKFVWLYPTKSTDAAEVIDRLTKQSFVFGNPRRIVSDRGTAFTSQAFKDYCKTEKIEHTMIVTGVPRGNGQVERVNRTLLPLLAKLTSPIPENWYKYIEAAQRYLNATLNRGTAIFEEDRDELRAEAKNTIAKIQDSNKRGYDKKRKMPNRYSEGEWVAIKRTQLGSGSKLKAKYLGPYKISRAAGDETEFDKADETEYI</sequence>
<dbReference type="PROSITE" id="PS50994">
    <property type="entry name" value="INTEGRASE"/>
    <property type="match status" value="1"/>
</dbReference>
<dbReference type="InParanoid" id="A0A7F5RGX1"/>
<dbReference type="PROSITE" id="PS50800">
    <property type="entry name" value="SAP"/>
    <property type="match status" value="1"/>
</dbReference>
<feature type="domain" description="SAP" evidence="11">
    <location>
        <begin position="26"/>
        <end position="60"/>
    </location>
</feature>
<dbReference type="GO" id="GO:0004190">
    <property type="term" value="F:aspartic-type endopeptidase activity"/>
    <property type="evidence" value="ECO:0007669"/>
    <property type="project" value="InterPro"/>
</dbReference>
<dbReference type="InterPro" id="IPR036875">
    <property type="entry name" value="Znf_CCHC_sf"/>
</dbReference>
<dbReference type="InterPro" id="IPR003034">
    <property type="entry name" value="SAP_dom"/>
</dbReference>
<keyword evidence="6" id="KW-0695">RNA-directed DNA polymerase</keyword>